<dbReference type="AlphaFoldDB" id="A0ABD3SUP2"/>
<evidence type="ECO:0000313" key="8">
    <source>
        <dbReference type="Proteomes" id="UP001634393"/>
    </source>
</evidence>
<organism evidence="7 8">
    <name type="scientific">Penstemon smallii</name>
    <dbReference type="NCBI Taxonomy" id="265156"/>
    <lineage>
        <taxon>Eukaryota</taxon>
        <taxon>Viridiplantae</taxon>
        <taxon>Streptophyta</taxon>
        <taxon>Embryophyta</taxon>
        <taxon>Tracheophyta</taxon>
        <taxon>Spermatophyta</taxon>
        <taxon>Magnoliopsida</taxon>
        <taxon>eudicotyledons</taxon>
        <taxon>Gunneridae</taxon>
        <taxon>Pentapetalae</taxon>
        <taxon>asterids</taxon>
        <taxon>lamiids</taxon>
        <taxon>Lamiales</taxon>
        <taxon>Plantaginaceae</taxon>
        <taxon>Cheloneae</taxon>
        <taxon>Penstemon</taxon>
    </lineage>
</organism>
<evidence type="ECO:0000256" key="2">
    <source>
        <dbReference type="ARBA" id="ARBA00006948"/>
    </source>
</evidence>
<evidence type="ECO:0000256" key="1">
    <source>
        <dbReference type="ARBA" id="ARBA00004141"/>
    </source>
</evidence>
<keyword evidence="3 6" id="KW-0812">Transmembrane</keyword>
<comment type="similarity">
    <text evidence="2">Belongs to the TMEM45 family.</text>
</comment>
<sequence length="252" mass="28288">MASLATHFTASLFLCPLGIRRLICSVSLYLKNPSVYRSRIWYFTEPKWKNFDFYTLLIALPIASFSHILIFLAFSEHPTYKFSFLQQSFVIFLFWALLVLIILKESLDLYSIPENFVFIFAGIAFLIDFYMNGRGIVGLGGWVYGILGEFLLSSGLVLKGTWVLQVGLSLYTDLFSVRGCAKISEVAMNKGEADVTCELEDDRWRGVALMSLLFVGHIIVVIISSFVLFGLLHINKNLRYGEASGALSGNTG</sequence>
<reference evidence="7 8" key="1">
    <citation type="submission" date="2024-12" db="EMBL/GenBank/DDBJ databases">
        <title>The unique morphological basis and parallel evolutionary history of personate flowers in Penstemon.</title>
        <authorList>
            <person name="Depatie T.H."/>
            <person name="Wessinger C.A."/>
        </authorList>
    </citation>
    <scope>NUCLEOTIDE SEQUENCE [LARGE SCALE GENOMIC DNA]</scope>
    <source>
        <strain evidence="7">WTNN_2</strain>
        <tissue evidence="7">Leaf</tissue>
    </source>
</reference>
<accession>A0ABD3SUP2</accession>
<feature type="transmembrane region" description="Helical" evidence="6">
    <location>
        <begin position="142"/>
        <end position="164"/>
    </location>
</feature>
<proteinExistence type="inferred from homology"/>
<feature type="transmembrane region" description="Helical" evidence="6">
    <location>
        <begin position="109"/>
        <end position="130"/>
    </location>
</feature>
<keyword evidence="4 6" id="KW-1133">Transmembrane helix</keyword>
<dbReference type="Pfam" id="PF04819">
    <property type="entry name" value="DUF716"/>
    <property type="match status" value="1"/>
</dbReference>
<feature type="transmembrane region" description="Helical" evidence="6">
    <location>
        <begin position="53"/>
        <end position="72"/>
    </location>
</feature>
<evidence type="ECO:0000313" key="7">
    <source>
        <dbReference type="EMBL" id="KAL3828282.1"/>
    </source>
</evidence>
<evidence type="ECO:0000256" key="5">
    <source>
        <dbReference type="ARBA" id="ARBA00023136"/>
    </source>
</evidence>
<dbReference type="PANTHER" id="PTHR47830">
    <property type="entry name" value="OS11G0534100 PROTEIN"/>
    <property type="match status" value="1"/>
</dbReference>
<feature type="transmembrane region" description="Helical" evidence="6">
    <location>
        <begin position="84"/>
        <end position="103"/>
    </location>
</feature>
<protein>
    <recommendedName>
        <fullName evidence="9">Transmembrane protein</fullName>
    </recommendedName>
</protein>
<evidence type="ECO:0000256" key="4">
    <source>
        <dbReference type="ARBA" id="ARBA00022989"/>
    </source>
</evidence>
<evidence type="ECO:0000256" key="6">
    <source>
        <dbReference type="SAM" id="Phobius"/>
    </source>
</evidence>
<gene>
    <name evidence="7" type="ORF">ACJIZ3_017084</name>
</gene>
<comment type="caution">
    <text evidence="7">The sequence shown here is derived from an EMBL/GenBank/DDBJ whole genome shotgun (WGS) entry which is preliminary data.</text>
</comment>
<dbReference type="Proteomes" id="UP001634393">
    <property type="component" value="Unassembled WGS sequence"/>
</dbReference>
<feature type="transmembrane region" description="Helical" evidence="6">
    <location>
        <begin position="208"/>
        <end position="232"/>
    </location>
</feature>
<evidence type="ECO:0008006" key="9">
    <source>
        <dbReference type="Google" id="ProtNLM"/>
    </source>
</evidence>
<dbReference type="PANTHER" id="PTHR47830:SF2">
    <property type="entry name" value="PROTEIN, PUTATIVE-RELATED"/>
    <property type="match status" value="1"/>
</dbReference>
<evidence type="ECO:0000256" key="3">
    <source>
        <dbReference type="ARBA" id="ARBA00022692"/>
    </source>
</evidence>
<dbReference type="InterPro" id="IPR006904">
    <property type="entry name" value="DUF716"/>
</dbReference>
<keyword evidence="5 6" id="KW-0472">Membrane</keyword>
<dbReference type="EMBL" id="JBJXBP010000005">
    <property type="protein sequence ID" value="KAL3828282.1"/>
    <property type="molecule type" value="Genomic_DNA"/>
</dbReference>
<keyword evidence="8" id="KW-1185">Reference proteome</keyword>
<comment type="subcellular location">
    <subcellularLocation>
        <location evidence="1">Membrane</location>
        <topology evidence="1">Multi-pass membrane protein</topology>
    </subcellularLocation>
</comment>
<dbReference type="GO" id="GO:0016020">
    <property type="term" value="C:membrane"/>
    <property type="evidence" value="ECO:0007669"/>
    <property type="project" value="UniProtKB-SubCell"/>
</dbReference>
<name>A0ABD3SUP2_9LAMI</name>